<dbReference type="PANTHER" id="PTHR12526">
    <property type="entry name" value="GLYCOSYLTRANSFERASE"/>
    <property type="match status" value="1"/>
</dbReference>
<dbReference type="InterPro" id="IPR001296">
    <property type="entry name" value="Glyco_trans_1"/>
</dbReference>
<organism evidence="3 4">
    <name type="scientific">Photorhabdus asymbiotica</name>
    <dbReference type="NCBI Taxonomy" id="291112"/>
    <lineage>
        <taxon>Bacteria</taxon>
        <taxon>Pseudomonadati</taxon>
        <taxon>Pseudomonadota</taxon>
        <taxon>Gammaproteobacteria</taxon>
        <taxon>Enterobacterales</taxon>
        <taxon>Morganellaceae</taxon>
        <taxon>Photorhabdus</taxon>
    </lineage>
</organism>
<proteinExistence type="predicted"/>
<dbReference type="PANTHER" id="PTHR12526:SF638">
    <property type="entry name" value="SPORE COAT PROTEIN SA"/>
    <property type="match status" value="1"/>
</dbReference>
<dbReference type="Gene3D" id="3.40.50.2000">
    <property type="entry name" value="Glycogen Phosphorylase B"/>
    <property type="match status" value="2"/>
</dbReference>
<accession>A0ABX9SQD9</accession>
<dbReference type="InterPro" id="IPR028098">
    <property type="entry name" value="Glyco_trans_4-like_N"/>
</dbReference>
<protein>
    <submittedName>
        <fullName evidence="3">Glycosyltransferase involved in cell wall biosynthesis</fullName>
    </submittedName>
</protein>
<comment type="caution">
    <text evidence="3">The sequence shown here is derived from an EMBL/GenBank/DDBJ whole genome shotgun (WGS) entry which is preliminary data.</text>
</comment>
<evidence type="ECO:0000259" key="2">
    <source>
        <dbReference type="Pfam" id="PF13477"/>
    </source>
</evidence>
<feature type="domain" description="Glycosyltransferase subfamily 4-like N-terminal" evidence="2">
    <location>
        <begin position="3"/>
        <end position="153"/>
    </location>
</feature>
<evidence type="ECO:0000313" key="4">
    <source>
        <dbReference type="Proteomes" id="UP000280955"/>
    </source>
</evidence>
<dbReference type="RefSeq" id="WP_015836405.1">
    <property type="nucleotide sequence ID" value="NC_012962.1"/>
</dbReference>
<reference evidence="3 4" key="1">
    <citation type="submission" date="2018-10" db="EMBL/GenBank/DDBJ databases">
        <title>Genomic Encyclopedia of Archaeal and Bacterial Type Strains, Phase II (KMG-II): from individual species to whole genera.</title>
        <authorList>
            <person name="Goeker M."/>
        </authorList>
    </citation>
    <scope>NUCLEOTIDE SEQUENCE [LARGE SCALE GENOMIC DNA]</scope>
    <source>
        <strain evidence="3 4">DSM 15149</strain>
    </source>
</reference>
<gene>
    <name evidence="3" type="ORF">BDD30_2403</name>
</gene>
<dbReference type="Pfam" id="PF00534">
    <property type="entry name" value="Glycos_transf_1"/>
    <property type="match status" value="1"/>
</dbReference>
<name>A0ABX9SQD9_9GAMM</name>
<dbReference type="Proteomes" id="UP000280955">
    <property type="component" value="Unassembled WGS sequence"/>
</dbReference>
<evidence type="ECO:0000259" key="1">
    <source>
        <dbReference type="Pfam" id="PF00534"/>
    </source>
</evidence>
<dbReference type="Pfam" id="PF13477">
    <property type="entry name" value="Glyco_trans_4_2"/>
    <property type="match status" value="1"/>
</dbReference>
<sequence length="373" mass="41964">MKKLLFVVNVDWFFISHRLPIALSAMNQGYDIHLACGITNQYHYLIGLGINVHPLPLSRSGTSWFNELKTFKTIFQVIKNIKPDIIHMVTSKPVIYAGIASLVLGINKRVASISGLGYIFIDNTIKSKIIRFLVIKFYKLALHNNKTNVIFQNKNDRDLFCSLNILKKDNSLIIRGSGVKVDNYRVIPEPNDIPVVMLVARLLYDKGVMEFVNAAKILKSEGIQIRMVLVGNTDENPKSVKKEELDHWVKQGIVEYWGYRHDIDNIMSKANIIVLPSYREGLPKSLIEAAACGRAVITTDVPGCRDAIINNVTGLLVPVKDSFALSEAIQDLISNSEKRNNMANEGRKLAERVFDISLVISKHLEIYDGKGFL</sequence>
<feature type="domain" description="Glycosyl transferase family 1" evidence="1">
    <location>
        <begin position="187"/>
        <end position="348"/>
    </location>
</feature>
<evidence type="ECO:0000313" key="3">
    <source>
        <dbReference type="EMBL" id="RKS60253.1"/>
    </source>
</evidence>
<dbReference type="CDD" id="cd03808">
    <property type="entry name" value="GT4_CapM-like"/>
    <property type="match status" value="1"/>
</dbReference>
<dbReference type="EMBL" id="RBLJ01000002">
    <property type="protein sequence ID" value="RKS60253.1"/>
    <property type="molecule type" value="Genomic_DNA"/>
</dbReference>
<dbReference type="SUPFAM" id="SSF53756">
    <property type="entry name" value="UDP-Glycosyltransferase/glycogen phosphorylase"/>
    <property type="match status" value="1"/>
</dbReference>
<keyword evidence="4" id="KW-1185">Reference proteome</keyword>